<evidence type="ECO:0000256" key="3">
    <source>
        <dbReference type="ARBA" id="ARBA00023125"/>
    </source>
</evidence>
<evidence type="ECO:0000313" key="7">
    <source>
        <dbReference type="Proteomes" id="UP000824334"/>
    </source>
</evidence>
<evidence type="ECO:0000256" key="4">
    <source>
        <dbReference type="ARBA" id="ARBA00023163"/>
    </source>
</evidence>
<feature type="domain" description="HTH lysR-type" evidence="5">
    <location>
        <begin position="7"/>
        <end position="64"/>
    </location>
</feature>
<dbReference type="GeneID" id="94374077"/>
<dbReference type="Proteomes" id="UP000824334">
    <property type="component" value="Chromosome"/>
</dbReference>
<dbReference type="Pfam" id="PF03466">
    <property type="entry name" value="LysR_substrate"/>
    <property type="match status" value="1"/>
</dbReference>
<protein>
    <submittedName>
        <fullName evidence="6">LysR family transcriptional regulator</fullName>
    </submittedName>
</protein>
<evidence type="ECO:0000313" key="6">
    <source>
        <dbReference type="EMBL" id="QYC10864.1"/>
    </source>
</evidence>
<gene>
    <name evidence="6" type="ORF">KWG56_02295</name>
</gene>
<dbReference type="RefSeq" id="WP_219353579.1">
    <property type="nucleotide sequence ID" value="NZ_CP080034.1"/>
</dbReference>
<evidence type="ECO:0000256" key="2">
    <source>
        <dbReference type="ARBA" id="ARBA00023015"/>
    </source>
</evidence>
<dbReference type="PANTHER" id="PTHR30118">
    <property type="entry name" value="HTH-TYPE TRANSCRIPTIONAL REGULATOR LEUO-RELATED"/>
    <property type="match status" value="1"/>
</dbReference>
<dbReference type="InterPro" id="IPR000847">
    <property type="entry name" value="LysR_HTH_N"/>
</dbReference>
<keyword evidence="4" id="KW-0804">Transcription</keyword>
<dbReference type="PANTHER" id="PTHR30118:SF15">
    <property type="entry name" value="TRANSCRIPTIONAL REGULATORY PROTEIN"/>
    <property type="match status" value="1"/>
</dbReference>
<reference evidence="6 7" key="1">
    <citation type="submission" date="2021-07" db="EMBL/GenBank/DDBJ databases">
        <title>Isolation and characterization of bacteria from a gold mining with a capacity of golden bioaccumulation.</title>
        <authorList>
            <person name="Yang X.J."/>
        </authorList>
    </citation>
    <scope>NUCLEOTIDE SEQUENCE [LARGE SCALE GENOMIC DNA]</scope>
    <source>
        <strain evidence="6 7">Au29</strain>
    </source>
</reference>
<dbReference type="EMBL" id="CP080034">
    <property type="protein sequence ID" value="QYC10864.1"/>
    <property type="molecule type" value="Genomic_DNA"/>
</dbReference>
<evidence type="ECO:0000256" key="1">
    <source>
        <dbReference type="ARBA" id="ARBA00009437"/>
    </source>
</evidence>
<evidence type="ECO:0000259" key="5">
    <source>
        <dbReference type="PROSITE" id="PS50931"/>
    </source>
</evidence>
<dbReference type="Pfam" id="PF00126">
    <property type="entry name" value="HTH_1"/>
    <property type="match status" value="1"/>
</dbReference>
<dbReference type="InterPro" id="IPR005119">
    <property type="entry name" value="LysR_subst-bd"/>
</dbReference>
<keyword evidence="2" id="KW-0805">Transcription regulation</keyword>
<dbReference type="InterPro" id="IPR050389">
    <property type="entry name" value="LysR-type_TF"/>
</dbReference>
<sequence length="298" mass="32948">MNDLAALDLNLLVVLEALFAERHVSRAALRLNKSQPAVSQALGRLRQTFDDPLLIRGADGWELTARAREMEPMLAETLAAVRGLVRPAPFDPAQTRRTYRLTMSDYASAMLAPRLLPVLRKQAPGVRLSITTRSRDAAMAALVDGDIDLALGVFPDRPAEVREGLLLEERFVCVMDRSTLEPGFDLAAYLARPHVSVAVQDGRVDEVDGALARLGQSRDVVATLPHWSVAQDLIAGTDLVLTIASRSLREPLDPRLAVMSPPFALAPFRFVQTWHARRDGDVGLRWLRERLNHCVVET</sequence>
<dbReference type="PROSITE" id="PS50931">
    <property type="entry name" value="HTH_LYSR"/>
    <property type="match status" value="1"/>
</dbReference>
<keyword evidence="7" id="KW-1185">Reference proteome</keyword>
<organism evidence="6 7">
    <name type="scientific">Brevundimonas nasdae</name>
    <dbReference type="NCBI Taxonomy" id="172043"/>
    <lineage>
        <taxon>Bacteria</taxon>
        <taxon>Pseudomonadati</taxon>
        <taxon>Pseudomonadota</taxon>
        <taxon>Alphaproteobacteria</taxon>
        <taxon>Caulobacterales</taxon>
        <taxon>Caulobacteraceae</taxon>
        <taxon>Brevundimonas</taxon>
    </lineage>
</organism>
<comment type="similarity">
    <text evidence="1">Belongs to the LysR transcriptional regulatory family.</text>
</comment>
<proteinExistence type="inferred from homology"/>
<keyword evidence="3" id="KW-0238">DNA-binding</keyword>
<accession>A0ABX8TIN0</accession>
<name>A0ABX8TIN0_9CAUL</name>